<accession>A0A011PZB3</accession>
<proteinExistence type="predicted"/>
<dbReference type="EMBL" id="JEMX01000012">
    <property type="protein sequence ID" value="EXI82230.1"/>
    <property type="molecule type" value="Genomic_DNA"/>
</dbReference>
<gene>
    <name evidence="2" type="ORF">AW10_00678</name>
</gene>
<reference evidence="2 3" key="1">
    <citation type="submission" date="2014-02" db="EMBL/GenBank/DDBJ databases">
        <title>Expanding our view of genomic diversity in Candidatus Accumulibacter clades.</title>
        <authorList>
            <person name="Skennerton C.T."/>
            <person name="Barr J.J."/>
            <person name="Slater F.R."/>
            <person name="Bond P.L."/>
            <person name="Tyson G.W."/>
        </authorList>
    </citation>
    <scope>NUCLEOTIDE SEQUENCE [LARGE SCALE GENOMIC DNA]</scope>
    <source>
        <strain evidence="3">BA-92</strain>
    </source>
</reference>
<dbReference type="Proteomes" id="UP000021816">
    <property type="component" value="Unassembled WGS sequence"/>
</dbReference>
<dbReference type="AlphaFoldDB" id="A0A011PZB3"/>
<name>A0A011PZB3_9PROT</name>
<sequence>METEQKPVDEAILESRTPADDHPTKFSRRQALAIVGKHAVYTAPAVLAVLGATKSQVAHARVCPPDCSHT</sequence>
<evidence type="ECO:0000313" key="2">
    <source>
        <dbReference type="EMBL" id="EXI82230.1"/>
    </source>
</evidence>
<evidence type="ECO:0000313" key="3">
    <source>
        <dbReference type="Proteomes" id="UP000021816"/>
    </source>
</evidence>
<evidence type="ECO:0000256" key="1">
    <source>
        <dbReference type="SAM" id="MobiDB-lite"/>
    </source>
</evidence>
<feature type="region of interest" description="Disordered" evidence="1">
    <location>
        <begin position="1"/>
        <end position="24"/>
    </location>
</feature>
<protein>
    <submittedName>
        <fullName evidence="2">Uncharacterized protein</fullName>
    </submittedName>
</protein>
<comment type="caution">
    <text evidence="2">The sequence shown here is derived from an EMBL/GenBank/DDBJ whole genome shotgun (WGS) entry which is preliminary data.</text>
</comment>
<organism evidence="2 3">
    <name type="scientific">Candidatus Accumulibacter appositus</name>
    <dbReference type="NCBI Taxonomy" id="1454003"/>
    <lineage>
        <taxon>Bacteria</taxon>
        <taxon>Pseudomonadati</taxon>
        <taxon>Pseudomonadota</taxon>
        <taxon>Betaproteobacteria</taxon>
        <taxon>Candidatus Accumulibacter</taxon>
    </lineage>
</organism>